<feature type="transmembrane region" description="Helical" evidence="2">
    <location>
        <begin position="160"/>
        <end position="177"/>
    </location>
</feature>
<dbReference type="Pfam" id="PF00805">
    <property type="entry name" value="Pentapeptide"/>
    <property type="match status" value="1"/>
</dbReference>
<dbReference type="Gene3D" id="2.160.20.80">
    <property type="entry name" value="E3 ubiquitin-protein ligase SopA"/>
    <property type="match status" value="1"/>
</dbReference>
<dbReference type="RefSeq" id="WP_193909726.1">
    <property type="nucleotide sequence ID" value="NZ_JADEXG010000047.1"/>
</dbReference>
<comment type="caution">
    <text evidence="3">The sequence shown here is derived from an EMBL/GenBank/DDBJ whole genome shotgun (WGS) entry which is preliminary data.</text>
</comment>
<gene>
    <name evidence="3" type="ORF">IQ241_17720</name>
</gene>
<evidence type="ECO:0000256" key="1">
    <source>
        <dbReference type="SAM" id="MobiDB-lite"/>
    </source>
</evidence>
<dbReference type="EMBL" id="JADEXG010000047">
    <property type="protein sequence ID" value="MBE9079114.1"/>
    <property type="molecule type" value="Genomic_DNA"/>
</dbReference>
<keyword evidence="2" id="KW-0812">Transmembrane</keyword>
<dbReference type="InterPro" id="IPR051082">
    <property type="entry name" value="Pentapeptide-BTB/POZ_domain"/>
</dbReference>
<dbReference type="PANTHER" id="PTHR14136:SF17">
    <property type="entry name" value="BTB_POZ DOMAIN-CONTAINING PROTEIN KCTD9"/>
    <property type="match status" value="1"/>
</dbReference>
<reference evidence="3" key="1">
    <citation type="submission" date="2020-10" db="EMBL/GenBank/DDBJ databases">
        <authorList>
            <person name="Castelo-Branco R."/>
            <person name="Eusebio N."/>
            <person name="Adriana R."/>
            <person name="Vieira A."/>
            <person name="Brugerolle De Fraissinette N."/>
            <person name="Rezende De Castro R."/>
            <person name="Schneider M.P."/>
            <person name="Vasconcelos V."/>
            <person name="Leao P.N."/>
        </authorList>
    </citation>
    <scope>NUCLEOTIDE SEQUENCE</scope>
    <source>
        <strain evidence="3">LEGE 07310</strain>
    </source>
</reference>
<name>A0A8J7DRR0_9CYAN</name>
<evidence type="ECO:0000256" key="2">
    <source>
        <dbReference type="SAM" id="Phobius"/>
    </source>
</evidence>
<evidence type="ECO:0000313" key="3">
    <source>
        <dbReference type="EMBL" id="MBE9079114.1"/>
    </source>
</evidence>
<keyword evidence="4" id="KW-1185">Reference proteome</keyword>
<proteinExistence type="predicted"/>
<dbReference type="PANTHER" id="PTHR14136">
    <property type="entry name" value="BTB_POZ DOMAIN-CONTAINING PROTEIN KCTD9"/>
    <property type="match status" value="1"/>
</dbReference>
<keyword evidence="2" id="KW-1133">Transmembrane helix</keyword>
<accession>A0A8J7DRR0</accession>
<feature type="compositionally biased region" description="Polar residues" evidence="1">
    <location>
        <begin position="1"/>
        <end position="18"/>
    </location>
</feature>
<evidence type="ECO:0000313" key="4">
    <source>
        <dbReference type="Proteomes" id="UP000636505"/>
    </source>
</evidence>
<organism evidence="3 4">
    <name type="scientific">Vasconcelosia minhoensis LEGE 07310</name>
    <dbReference type="NCBI Taxonomy" id="915328"/>
    <lineage>
        <taxon>Bacteria</taxon>
        <taxon>Bacillati</taxon>
        <taxon>Cyanobacteriota</taxon>
        <taxon>Cyanophyceae</taxon>
        <taxon>Nodosilineales</taxon>
        <taxon>Cymatolegaceae</taxon>
        <taxon>Vasconcelosia</taxon>
        <taxon>Vasconcelosia minhoensis</taxon>
    </lineage>
</organism>
<dbReference type="Proteomes" id="UP000636505">
    <property type="component" value="Unassembled WGS sequence"/>
</dbReference>
<feature type="compositionally biased region" description="Low complexity" evidence="1">
    <location>
        <begin position="61"/>
        <end position="73"/>
    </location>
</feature>
<keyword evidence="2" id="KW-0472">Membrane</keyword>
<sequence length="466" mass="50488">MASDPSQSNRSRQPQEQLPSAEANPWVTPRPQHGSENGSRSPYDEPFTLDYNPDPDFPPESAAGSADSIGADSSHAEAFDAVAPSSSRSAQLSRSRDRFPAGQPPINLVAIAAALVVLLGLWLNSFWLILVGSLGASGVALRLLNPTFQEIARELSPRQQSLFVAVPTLLLGLVGLLKISGLNQRVIQWESSIRWDIVGSIGDFLGAIGQIFIAILAVYVAWRQYIISRDLTLQQNLITQQQTIDAYFQGISELVLDDEGLLEDWPQERVIAEARTAAILSSIDANGKAKVLRFLSRSKLLTPLARDRRLGRPILDGAGGYAEDRQHGTRVIDIGVMLAASDLSGTDLRWIDLSAANLIRANFTGCDLVRVNFAGTILCDAQFVGADLFGVQLFHGDIETATPRTRSQPPNHSTGEFSGAVVEGADFTAAERMSEAQRRYCCAWGGEKTRATVPGGCEDIPNRLGR</sequence>
<protein>
    <submittedName>
        <fullName evidence="3">Pentapeptide repeat-containing protein</fullName>
    </submittedName>
</protein>
<feature type="transmembrane region" description="Helical" evidence="2">
    <location>
        <begin position="104"/>
        <end position="123"/>
    </location>
</feature>
<dbReference type="InterPro" id="IPR001646">
    <property type="entry name" value="5peptide_repeat"/>
</dbReference>
<dbReference type="SUPFAM" id="SSF141571">
    <property type="entry name" value="Pentapeptide repeat-like"/>
    <property type="match status" value="1"/>
</dbReference>
<dbReference type="AlphaFoldDB" id="A0A8J7DRR0"/>
<feature type="region of interest" description="Disordered" evidence="1">
    <location>
        <begin position="1"/>
        <end position="74"/>
    </location>
</feature>
<feature type="transmembrane region" description="Helical" evidence="2">
    <location>
        <begin position="197"/>
        <end position="222"/>
    </location>
</feature>